<evidence type="ECO:0000313" key="2">
    <source>
        <dbReference type="Proteomes" id="UP000186373"/>
    </source>
</evidence>
<reference evidence="2" key="1">
    <citation type="submission" date="2017-01" db="EMBL/GenBank/DDBJ databases">
        <authorList>
            <person name="Varghese N."/>
            <person name="Submissions S."/>
        </authorList>
    </citation>
    <scope>NUCLEOTIDE SEQUENCE [LARGE SCALE GENOMIC DNA]</scope>
    <source>
        <strain evidence="2">DSM 17126</strain>
    </source>
</reference>
<evidence type="ECO:0000313" key="1">
    <source>
        <dbReference type="EMBL" id="SIS29472.1"/>
    </source>
</evidence>
<dbReference type="EMBL" id="FTNY01000001">
    <property type="protein sequence ID" value="SIS29472.1"/>
    <property type="molecule type" value="Genomic_DNA"/>
</dbReference>
<proteinExistence type="predicted"/>
<gene>
    <name evidence="1" type="ORF">SAMN05421639_101493</name>
</gene>
<accession>A0A1N7HXE8</accession>
<organism evidence="1 2">
    <name type="scientific">Chryseobacterium shigense</name>
    <dbReference type="NCBI Taxonomy" id="297244"/>
    <lineage>
        <taxon>Bacteria</taxon>
        <taxon>Pseudomonadati</taxon>
        <taxon>Bacteroidota</taxon>
        <taxon>Flavobacteriia</taxon>
        <taxon>Flavobacteriales</taxon>
        <taxon>Weeksellaceae</taxon>
        <taxon>Chryseobacterium group</taxon>
        <taxon>Chryseobacterium</taxon>
    </lineage>
</organism>
<dbReference type="Proteomes" id="UP000186373">
    <property type="component" value="Unassembled WGS sequence"/>
</dbReference>
<name>A0A1N7HXE8_9FLAO</name>
<dbReference type="RefSeq" id="WP_104669450.1">
    <property type="nucleotide sequence ID" value="NZ_FTNY01000001.1"/>
</dbReference>
<keyword evidence="2" id="KW-1185">Reference proteome</keyword>
<protein>
    <submittedName>
        <fullName evidence="1">Bacteriocin-type signal sequence-containing protein</fullName>
    </submittedName>
</protein>
<sequence length="67" mass="7359">MNTIILQSAKKLSKKELKTIAGGKLDCLRSNPCMEPCEQIPPGTCTRISINCAQKECRPQVIDPSID</sequence>
<dbReference type="AlphaFoldDB" id="A0A1N7HXE8"/>
<dbReference type="NCBIfam" id="TIGR01847">
    <property type="entry name" value="bacteriocin_sig"/>
    <property type="match status" value="1"/>
</dbReference>
<dbReference type="OrthoDB" id="1190610at2"/>
<dbReference type="InterPro" id="IPR010133">
    <property type="entry name" value="Bacteriocin_signal_seq"/>
</dbReference>